<keyword evidence="2" id="KW-1185">Reference proteome</keyword>
<reference evidence="1" key="1">
    <citation type="submission" date="2022-10" db="EMBL/GenBank/DDBJ databases">
        <title>The WGS of Solirubrobacter sp. CPCC 204708.</title>
        <authorList>
            <person name="Jiang Z."/>
        </authorList>
    </citation>
    <scope>NUCLEOTIDE SEQUENCE</scope>
    <source>
        <strain evidence="1">CPCC 204708</strain>
    </source>
</reference>
<dbReference type="Proteomes" id="UP001147700">
    <property type="component" value="Unassembled WGS sequence"/>
</dbReference>
<organism evidence="1 2">
    <name type="scientific">Solirubrobacter deserti</name>
    <dbReference type="NCBI Taxonomy" id="2282478"/>
    <lineage>
        <taxon>Bacteria</taxon>
        <taxon>Bacillati</taxon>
        <taxon>Actinomycetota</taxon>
        <taxon>Thermoleophilia</taxon>
        <taxon>Solirubrobacterales</taxon>
        <taxon>Solirubrobacteraceae</taxon>
        <taxon>Solirubrobacter</taxon>
    </lineage>
</organism>
<proteinExistence type="predicted"/>
<evidence type="ECO:0000313" key="2">
    <source>
        <dbReference type="Proteomes" id="UP001147700"/>
    </source>
</evidence>
<dbReference type="EMBL" id="JAPCID010000052">
    <property type="protein sequence ID" value="MDA0141205.1"/>
    <property type="molecule type" value="Genomic_DNA"/>
</dbReference>
<dbReference type="RefSeq" id="WP_202952401.1">
    <property type="nucleotide sequence ID" value="NZ_JAPCID010000052.1"/>
</dbReference>
<name>A0ABT4RSI8_9ACTN</name>
<evidence type="ECO:0000313" key="1">
    <source>
        <dbReference type="EMBL" id="MDA0141205.1"/>
    </source>
</evidence>
<gene>
    <name evidence="1" type="ORF">OJ962_27150</name>
</gene>
<sequence length="168" mass="16864">MPGRGDTPGGALTVNPGLLDRLPGGGSISPLLPGGGLDLDGDGNSEVTVLPLESVDVDVTSETGTIKLGGGLILDLPGLGSRVELVNPEIVLGANAGLYAYIDGVRVKVGDMDTDELDLNVLDGTVTVKDLDVTVGGALNDILGPVLGPILGTSTPLLSLDLSFPELS</sequence>
<comment type="caution">
    <text evidence="1">The sequence shown here is derived from an EMBL/GenBank/DDBJ whole genome shotgun (WGS) entry which is preliminary data.</text>
</comment>
<accession>A0ABT4RSI8</accession>
<protein>
    <submittedName>
        <fullName evidence="1">Uncharacterized protein</fullName>
    </submittedName>
</protein>